<comment type="catalytic activity">
    <reaction evidence="12">
        <text>ADP-D-ribose + H2O = D-ribose 5-phosphate + AMP + 2 H(+)</text>
        <dbReference type="Rhea" id="RHEA:10412"/>
        <dbReference type="ChEBI" id="CHEBI:15377"/>
        <dbReference type="ChEBI" id="CHEBI:15378"/>
        <dbReference type="ChEBI" id="CHEBI:57967"/>
        <dbReference type="ChEBI" id="CHEBI:78346"/>
        <dbReference type="ChEBI" id="CHEBI:456215"/>
        <dbReference type="EC" id="3.6.1.13"/>
    </reaction>
</comment>
<dbReference type="GO" id="GO:0047631">
    <property type="term" value="F:ADP-ribose diphosphatase activity"/>
    <property type="evidence" value="ECO:0007669"/>
    <property type="project" value="UniProtKB-EC"/>
</dbReference>
<keyword evidence="17" id="KW-1185">Reference proteome</keyword>
<evidence type="ECO:0000256" key="12">
    <source>
        <dbReference type="ARBA" id="ARBA00049546"/>
    </source>
</evidence>
<evidence type="ECO:0000256" key="7">
    <source>
        <dbReference type="ARBA" id="ARBA00022842"/>
    </source>
</evidence>
<dbReference type="GO" id="GO:0005829">
    <property type="term" value="C:cytosol"/>
    <property type="evidence" value="ECO:0007669"/>
    <property type="project" value="TreeGrafter"/>
</dbReference>
<dbReference type="InterPro" id="IPR015797">
    <property type="entry name" value="NUDIX_hydrolase-like_dom_sf"/>
</dbReference>
<evidence type="ECO:0000256" key="3">
    <source>
        <dbReference type="ARBA" id="ARBA00012453"/>
    </source>
</evidence>
<dbReference type="CDD" id="cd24155">
    <property type="entry name" value="NUDIX_ADPRase"/>
    <property type="match status" value="1"/>
</dbReference>
<feature type="binding site" evidence="13">
    <location>
        <position position="165"/>
    </location>
    <ligand>
        <name>Mg(2+)</name>
        <dbReference type="ChEBI" id="CHEBI:18420"/>
        <label>1</label>
    </ligand>
</feature>
<dbReference type="EC" id="3.6.1.13" evidence="3"/>
<dbReference type="GO" id="GO:0046872">
    <property type="term" value="F:metal ion binding"/>
    <property type="evidence" value="ECO:0007669"/>
    <property type="project" value="UniProtKB-KW"/>
</dbReference>
<evidence type="ECO:0000256" key="9">
    <source>
        <dbReference type="ARBA" id="ARBA00030162"/>
    </source>
</evidence>
<evidence type="ECO:0000256" key="11">
    <source>
        <dbReference type="ARBA" id="ARBA00033056"/>
    </source>
</evidence>
<evidence type="ECO:0000256" key="8">
    <source>
        <dbReference type="ARBA" id="ARBA00025164"/>
    </source>
</evidence>
<dbReference type="Proteomes" id="UP000034228">
    <property type="component" value="Unassembled WGS sequence"/>
</dbReference>
<evidence type="ECO:0000256" key="2">
    <source>
        <dbReference type="ARBA" id="ARBA00007482"/>
    </source>
</evidence>
<organism evidence="16 17">
    <name type="scientific">Arsukibacterium ikkense</name>
    <dbReference type="NCBI Taxonomy" id="336831"/>
    <lineage>
        <taxon>Bacteria</taxon>
        <taxon>Pseudomonadati</taxon>
        <taxon>Pseudomonadota</taxon>
        <taxon>Gammaproteobacteria</taxon>
        <taxon>Chromatiales</taxon>
        <taxon>Chromatiaceae</taxon>
        <taxon>Arsukibacterium</taxon>
    </lineage>
</organism>
<comment type="caution">
    <text evidence="16">The sequence shown here is derived from an EMBL/GenBank/DDBJ whole genome shotgun (WGS) entry which is preliminary data.</text>
</comment>
<dbReference type="GO" id="GO:0019693">
    <property type="term" value="P:ribose phosphate metabolic process"/>
    <property type="evidence" value="ECO:0007669"/>
    <property type="project" value="TreeGrafter"/>
</dbReference>
<evidence type="ECO:0000259" key="15">
    <source>
        <dbReference type="PROSITE" id="PS51462"/>
    </source>
</evidence>
<dbReference type="PATRIC" id="fig|336831.14.peg.920"/>
<reference evidence="16 17" key="1">
    <citation type="submission" date="2015-03" db="EMBL/GenBank/DDBJ databases">
        <title>Draft genome sequences of two protease-producing strains of Arsukibacterium isolated from two cold and alkaline environments.</title>
        <authorList>
            <person name="Lylloff J.E."/>
            <person name="Skov L.B."/>
            <person name="Jepsen M."/>
            <person name="Hallin P.F."/>
            <person name="Sorensen S.J."/>
            <person name="Stougaard P."/>
            <person name="Glaring M.A."/>
        </authorList>
    </citation>
    <scope>NUCLEOTIDE SEQUENCE [LARGE SCALE GENOMIC DNA]</scope>
    <source>
        <strain evidence="16 17">GCM72</strain>
    </source>
</reference>
<dbReference type="Gene3D" id="3.90.79.10">
    <property type="entry name" value="Nucleoside Triphosphate Pyrophosphohydrolase"/>
    <property type="match status" value="1"/>
</dbReference>
<dbReference type="InterPro" id="IPR004385">
    <property type="entry name" value="NDP_pyrophosphatase"/>
</dbReference>
<dbReference type="AlphaFoldDB" id="A0A0M2V443"/>
<comment type="function">
    <text evidence="8">Acts on ADP-mannose and ADP-glucose as well as ADP-ribose. Prevents glycogen biosynthesis. The reaction catalyzed by this enzyme is a limiting step of the gluconeogenic process.</text>
</comment>
<dbReference type="GO" id="GO:0006753">
    <property type="term" value="P:nucleoside phosphate metabolic process"/>
    <property type="evidence" value="ECO:0007669"/>
    <property type="project" value="TreeGrafter"/>
</dbReference>
<evidence type="ECO:0000256" key="5">
    <source>
        <dbReference type="ARBA" id="ARBA00022723"/>
    </source>
</evidence>
<dbReference type="PANTHER" id="PTHR11839">
    <property type="entry name" value="UDP/ADP-SUGAR PYROPHOSPHATASE"/>
    <property type="match status" value="1"/>
</dbReference>
<evidence type="ECO:0000313" key="16">
    <source>
        <dbReference type="EMBL" id="KKO45416.1"/>
    </source>
</evidence>
<gene>
    <name evidence="16" type="primary">nudF</name>
    <name evidence="16" type="ORF">WG68_10195</name>
</gene>
<feature type="short sequence motif" description="Nudix box" evidence="14">
    <location>
        <begin position="98"/>
        <end position="120"/>
    </location>
</feature>
<dbReference type="PANTHER" id="PTHR11839:SF5">
    <property type="entry name" value="ADP-RIBOSE PYROPHOSPHATASE"/>
    <property type="match status" value="1"/>
</dbReference>
<dbReference type="STRING" id="336831.WG68_10195"/>
<accession>A0A0M2V443</accession>
<dbReference type="RefSeq" id="WP_046557589.1">
    <property type="nucleotide sequence ID" value="NZ_LAHO01000009.1"/>
</dbReference>
<dbReference type="EMBL" id="LAHO01000009">
    <property type="protein sequence ID" value="KKO45416.1"/>
    <property type="molecule type" value="Genomic_DNA"/>
</dbReference>
<dbReference type="NCBIfam" id="TIGR00052">
    <property type="entry name" value="nudix-type nucleoside diphosphatase, YffH/AdpP family"/>
    <property type="match status" value="1"/>
</dbReference>
<comment type="cofactor">
    <cofactor evidence="1 13">
        <name>Mg(2+)</name>
        <dbReference type="ChEBI" id="CHEBI:18420"/>
    </cofactor>
</comment>
<dbReference type="GO" id="GO:0019144">
    <property type="term" value="F:ADP-sugar diphosphatase activity"/>
    <property type="evidence" value="ECO:0007669"/>
    <property type="project" value="TreeGrafter"/>
</dbReference>
<protein>
    <recommendedName>
        <fullName evidence="4">ADP-ribose pyrophosphatase</fullName>
        <ecNumber evidence="3">3.6.1.13</ecNumber>
    </recommendedName>
    <alternativeName>
        <fullName evidence="9">ADP-ribose diphosphatase</fullName>
    </alternativeName>
    <alternativeName>
        <fullName evidence="11">ADP-ribose phosphohydrolase</fullName>
    </alternativeName>
    <alternativeName>
        <fullName evidence="10">Adenosine diphosphoribose pyrophosphatase</fullName>
    </alternativeName>
</protein>
<dbReference type="NCBIfam" id="NF008003">
    <property type="entry name" value="PRK10729.1"/>
    <property type="match status" value="1"/>
</dbReference>
<evidence type="ECO:0000313" key="17">
    <source>
        <dbReference type="Proteomes" id="UP000034228"/>
    </source>
</evidence>
<feature type="binding site" evidence="13">
    <location>
        <position position="113"/>
    </location>
    <ligand>
        <name>Mg(2+)</name>
        <dbReference type="ChEBI" id="CHEBI:18420"/>
        <label>1</label>
    </ligand>
</feature>
<keyword evidence="5 13" id="KW-0479">Metal-binding</keyword>
<keyword evidence="7 13" id="KW-0460">Magnesium</keyword>
<dbReference type="InterPro" id="IPR000086">
    <property type="entry name" value="NUDIX_hydrolase_dom"/>
</dbReference>
<evidence type="ECO:0000256" key="4">
    <source>
        <dbReference type="ARBA" id="ARBA00013297"/>
    </source>
</evidence>
<keyword evidence="6 16" id="KW-0378">Hydrolase</keyword>
<evidence type="ECO:0000256" key="1">
    <source>
        <dbReference type="ARBA" id="ARBA00001946"/>
    </source>
</evidence>
<evidence type="ECO:0000256" key="6">
    <source>
        <dbReference type="ARBA" id="ARBA00022801"/>
    </source>
</evidence>
<feature type="binding site" evidence="13">
    <location>
        <position position="117"/>
    </location>
    <ligand>
        <name>Mg(2+)</name>
        <dbReference type="ChEBI" id="CHEBI:18420"/>
        <label>1</label>
    </ligand>
</feature>
<feature type="domain" description="Nudix hydrolase" evidence="15">
    <location>
        <begin position="56"/>
        <end position="194"/>
    </location>
</feature>
<dbReference type="PROSITE" id="PS51462">
    <property type="entry name" value="NUDIX"/>
    <property type="match status" value="1"/>
</dbReference>
<dbReference type="Pfam" id="PF00293">
    <property type="entry name" value="NUDIX"/>
    <property type="match status" value="1"/>
</dbReference>
<feature type="binding site" evidence="13">
    <location>
        <position position="97"/>
    </location>
    <ligand>
        <name>Mg(2+)</name>
        <dbReference type="ChEBI" id="CHEBI:18420"/>
        <label>1</label>
    </ligand>
</feature>
<dbReference type="SUPFAM" id="SSF55811">
    <property type="entry name" value="Nudix"/>
    <property type="match status" value="1"/>
</dbReference>
<evidence type="ECO:0000256" key="14">
    <source>
        <dbReference type="PIRSR" id="PIRSR604385-3"/>
    </source>
</evidence>
<evidence type="ECO:0000256" key="10">
    <source>
        <dbReference type="ARBA" id="ARBA00030308"/>
    </source>
</evidence>
<dbReference type="OrthoDB" id="5292471at2"/>
<sequence length="215" mass="24237">MSEINSTDYPSFSDQDVEIIDKSTVFQGFFRVERCQLRHKLYAGGWSEPMVREIFERGQAVAVLPYNPQTDELVLVEQFRVGAMNGRRSPWLLEIIAGMIDKDQSAEQTARREAMEEAGLELGALWPMLSYFSSPGGNTERVQLFLGQLTQPVKAGIHGLAAEHEDIYMQPMPRVKAMQLLTDGAIDNAATIIALQWLHLHLTEVRRAWSSNADD</sequence>
<name>A0A0M2V443_9GAMM</name>
<evidence type="ECO:0000256" key="13">
    <source>
        <dbReference type="PIRSR" id="PIRSR604385-2"/>
    </source>
</evidence>
<proteinExistence type="inferred from homology"/>
<comment type="similarity">
    <text evidence="2">Belongs to the Nudix hydrolase family. NudF subfamily.</text>
</comment>